<dbReference type="Pfam" id="PF00005">
    <property type="entry name" value="ABC_tran"/>
    <property type="match status" value="1"/>
</dbReference>
<comment type="similarity">
    <text evidence="1">Belongs to the ABC transporter superfamily.</text>
</comment>
<organism evidence="6 7">
    <name type="scientific">Stieleria marina</name>
    <dbReference type="NCBI Taxonomy" id="1930275"/>
    <lineage>
        <taxon>Bacteria</taxon>
        <taxon>Pseudomonadati</taxon>
        <taxon>Planctomycetota</taxon>
        <taxon>Planctomycetia</taxon>
        <taxon>Pirellulales</taxon>
        <taxon>Pirellulaceae</taxon>
        <taxon>Stieleria</taxon>
    </lineage>
</organism>
<dbReference type="PROSITE" id="PS50893">
    <property type="entry name" value="ABC_TRANSPORTER_2"/>
    <property type="match status" value="1"/>
</dbReference>
<keyword evidence="4 6" id="KW-0067">ATP-binding</keyword>
<name>A0A517NNJ0_9BACT</name>
<dbReference type="InterPro" id="IPR003593">
    <property type="entry name" value="AAA+_ATPase"/>
</dbReference>
<dbReference type="SMART" id="SM00382">
    <property type="entry name" value="AAA"/>
    <property type="match status" value="1"/>
</dbReference>
<dbReference type="PANTHER" id="PTHR43335">
    <property type="entry name" value="ABC TRANSPORTER, ATP-BINDING PROTEIN"/>
    <property type="match status" value="1"/>
</dbReference>
<evidence type="ECO:0000256" key="1">
    <source>
        <dbReference type="ARBA" id="ARBA00005417"/>
    </source>
</evidence>
<protein>
    <submittedName>
        <fullName evidence="6">Daunorubicin/doxorubicin resistance ATP-binding protein DrrA</fullName>
        <ecNumber evidence="6">3.6.3.-</ecNumber>
    </submittedName>
</protein>
<dbReference type="RefSeq" id="WP_419189604.1">
    <property type="nucleotide sequence ID" value="NZ_CP036526.1"/>
</dbReference>
<keyword evidence="6" id="KW-0378">Hydrolase</keyword>
<dbReference type="EC" id="3.6.3.-" evidence="6"/>
<feature type="domain" description="ABC transporter" evidence="5">
    <location>
        <begin position="11"/>
        <end position="239"/>
    </location>
</feature>
<evidence type="ECO:0000313" key="7">
    <source>
        <dbReference type="Proteomes" id="UP000319817"/>
    </source>
</evidence>
<evidence type="ECO:0000256" key="2">
    <source>
        <dbReference type="ARBA" id="ARBA00022448"/>
    </source>
</evidence>
<accession>A0A517NNJ0</accession>
<dbReference type="InterPro" id="IPR003439">
    <property type="entry name" value="ABC_transporter-like_ATP-bd"/>
</dbReference>
<dbReference type="Proteomes" id="UP000319817">
    <property type="component" value="Chromosome"/>
</dbReference>
<evidence type="ECO:0000256" key="4">
    <source>
        <dbReference type="ARBA" id="ARBA00022840"/>
    </source>
</evidence>
<reference evidence="6 7" key="1">
    <citation type="submission" date="2019-02" db="EMBL/GenBank/DDBJ databases">
        <title>Deep-cultivation of Planctomycetes and their phenomic and genomic characterization uncovers novel biology.</title>
        <authorList>
            <person name="Wiegand S."/>
            <person name="Jogler M."/>
            <person name="Boedeker C."/>
            <person name="Pinto D."/>
            <person name="Vollmers J."/>
            <person name="Rivas-Marin E."/>
            <person name="Kohn T."/>
            <person name="Peeters S.H."/>
            <person name="Heuer A."/>
            <person name="Rast P."/>
            <person name="Oberbeckmann S."/>
            <person name="Bunk B."/>
            <person name="Jeske O."/>
            <person name="Meyerdierks A."/>
            <person name="Storesund J.E."/>
            <person name="Kallscheuer N."/>
            <person name="Luecker S."/>
            <person name="Lage O.M."/>
            <person name="Pohl T."/>
            <person name="Merkel B.J."/>
            <person name="Hornburger P."/>
            <person name="Mueller R.-W."/>
            <person name="Bruemmer F."/>
            <person name="Labrenz M."/>
            <person name="Spormann A.M."/>
            <person name="Op den Camp H."/>
            <person name="Overmann J."/>
            <person name="Amann R."/>
            <person name="Jetten M.S.M."/>
            <person name="Mascher T."/>
            <person name="Medema M.H."/>
            <person name="Devos D.P."/>
            <person name="Kaster A.-K."/>
            <person name="Ovreas L."/>
            <person name="Rohde M."/>
            <person name="Galperin M.Y."/>
            <person name="Jogler C."/>
        </authorList>
    </citation>
    <scope>NUCLEOTIDE SEQUENCE [LARGE SCALE GENOMIC DNA]</scope>
    <source>
        <strain evidence="6 7">K23_9</strain>
    </source>
</reference>
<evidence type="ECO:0000313" key="6">
    <source>
        <dbReference type="EMBL" id="QDT08680.1"/>
    </source>
</evidence>
<dbReference type="Gene3D" id="3.40.50.300">
    <property type="entry name" value="P-loop containing nucleotide triphosphate hydrolases"/>
    <property type="match status" value="1"/>
</dbReference>
<dbReference type="GO" id="GO:0016887">
    <property type="term" value="F:ATP hydrolysis activity"/>
    <property type="evidence" value="ECO:0007669"/>
    <property type="project" value="InterPro"/>
</dbReference>
<dbReference type="InterPro" id="IPR027417">
    <property type="entry name" value="P-loop_NTPase"/>
</dbReference>
<dbReference type="EMBL" id="CP036526">
    <property type="protein sequence ID" value="QDT08680.1"/>
    <property type="molecule type" value="Genomic_DNA"/>
</dbReference>
<evidence type="ECO:0000256" key="3">
    <source>
        <dbReference type="ARBA" id="ARBA00022741"/>
    </source>
</evidence>
<keyword evidence="2" id="KW-0813">Transport</keyword>
<dbReference type="SUPFAM" id="SSF52540">
    <property type="entry name" value="P-loop containing nucleoside triphosphate hydrolases"/>
    <property type="match status" value="1"/>
</dbReference>
<keyword evidence="7" id="KW-1185">Reference proteome</keyword>
<gene>
    <name evidence="6" type="primary">drrA_1</name>
    <name evidence="6" type="ORF">K239x_06200</name>
</gene>
<dbReference type="PANTHER" id="PTHR43335:SF11">
    <property type="entry name" value="ABC TRANSPORTER RELATED"/>
    <property type="match status" value="1"/>
</dbReference>
<keyword evidence="3" id="KW-0547">Nucleotide-binding</keyword>
<sequence length="319" mass="35515">MSHSNSDTPMIELVGVSKLYGQVIGNNDLNLKIAPGAYGLVGPNGSGKTTFINLLVGQLRPTLGSVRIFGKDPWVDRKLLRRIGLCPATDVLYPNVSAAEWVAYQVRLHGFSRSESRRLSTEALDFVGMSDAMKRPMGTYSLGMRQRTKIAQAIAHNPDLLILDEPYNGLDPVGRYKMTQLLKQWTHEGRSVLFASHVLHEIEAVTSSFLLIHGGRLLASGTADEIEQILADTPQEVSLTGPDVDRLVHRLADAPWVQSMQLTEERTKLKVALRDPTKMYSQLARWISEDGLRIHQFQTAEGDLTALFESLLRHHRGEL</sequence>
<dbReference type="AlphaFoldDB" id="A0A517NNJ0"/>
<evidence type="ECO:0000259" key="5">
    <source>
        <dbReference type="PROSITE" id="PS50893"/>
    </source>
</evidence>
<dbReference type="GO" id="GO:0005524">
    <property type="term" value="F:ATP binding"/>
    <property type="evidence" value="ECO:0007669"/>
    <property type="project" value="UniProtKB-KW"/>
</dbReference>
<proteinExistence type="inferred from homology"/>